<evidence type="ECO:0000313" key="5">
    <source>
        <dbReference type="EMBL" id="GMN31062.1"/>
    </source>
</evidence>
<evidence type="ECO:0000259" key="4">
    <source>
        <dbReference type="PROSITE" id="PS51015"/>
    </source>
</evidence>
<dbReference type="EMBL" id="BTGU01000003">
    <property type="protein sequence ID" value="GMN31062.1"/>
    <property type="molecule type" value="Genomic_DNA"/>
</dbReference>
<feature type="domain" description="YDG" evidence="4">
    <location>
        <begin position="1"/>
        <end position="45"/>
    </location>
</feature>
<dbReference type="InterPro" id="IPR051357">
    <property type="entry name" value="H3K9_HMTase_SUVAR3-9"/>
</dbReference>
<comment type="subcellular location">
    <subcellularLocation>
        <location evidence="1">Chromosome</location>
        <location evidence="1">Centromere</location>
    </subcellularLocation>
    <subcellularLocation>
        <location evidence="3">Nucleus</location>
    </subcellularLocation>
</comment>
<dbReference type="SUPFAM" id="SSF88697">
    <property type="entry name" value="PUA domain-like"/>
    <property type="match status" value="1"/>
</dbReference>
<evidence type="ECO:0000256" key="1">
    <source>
        <dbReference type="ARBA" id="ARBA00004584"/>
    </source>
</evidence>
<accession>A0AA88CV78</accession>
<dbReference type="GO" id="GO:0003690">
    <property type="term" value="F:double-stranded DNA binding"/>
    <property type="evidence" value="ECO:0007669"/>
    <property type="project" value="TreeGrafter"/>
</dbReference>
<dbReference type="GO" id="GO:0000775">
    <property type="term" value="C:chromosome, centromeric region"/>
    <property type="evidence" value="ECO:0007669"/>
    <property type="project" value="UniProtKB-SubCell"/>
</dbReference>
<dbReference type="InterPro" id="IPR046341">
    <property type="entry name" value="SET_dom_sf"/>
</dbReference>
<organism evidence="5 6">
    <name type="scientific">Ficus carica</name>
    <name type="common">Common fig</name>
    <dbReference type="NCBI Taxonomy" id="3494"/>
    <lineage>
        <taxon>Eukaryota</taxon>
        <taxon>Viridiplantae</taxon>
        <taxon>Streptophyta</taxon>
        <taxon>Embryophyta</taxon>
        <taxon>Tracheophyta</taxon>
        <taxon>Spermatophyta</taxon>
        <taxon>Magnoliopsida</taxon>
        <taxon>eudicotyledons</taxon>
        <taxon>Gunneridae</taxon>
        <taxon>Pentapetalae</taxon>
        <taxon>rosids</taxon>
        <taxon>fabids</taxon>
        <taxon>Rosales</taxon>
        <taxon>Moraceae</taxon>
        <taxon>Ficeae</taxon>
        <taxon>Ficus</taxon>
    </lineage>
</organism>
<protein>
    <recommendedName>
        <fullName evidence="4">YDG domain-containing protein</fullName>
    </recommendedName>
</protein>
<dbReference type="PROSITE" id="PS51015">
    <property type="entry name" value="YDG"/>
    <property type="match status" value="1"/>
</dbReference>
<dbReference type="PANTHER" id="PTHR45660:SF46">
    <property type="entry name" value="HISTONE-LYSINE N-METHYLTRANSFERASE, H3 LYSINE-9 SPECIFIC SUVH6"/>
    <property type="match status" value="1"/>
</dbReference>
<dbReference type="GO" id="GO:0005634">
    <property type="term" value="C:nucleus"/>
    <property type="evidence" value="ECO:0007669"/>
    <property type="project" value="UniProtKB-SubCell"/>
</dbReference>
<keyword evidence="6" id="KW-1185">Reference proteome</keyword>
<dbReference type="AlphaFoldDB" id="A0AA88CV78"/>
<reference evidence="5" key="1">
    <citation type="submission" date="2023-07" db="EMBL/GenBank/DDBJ databases">
        <title>draft genome sequence of fig (Ficus carica).</title>
        <authorList>
            <person name="Takahashi T."/>
            <person name="Nishimura K."/>
        </authorList>
    </citation>
    <scope>NUCLEOTIDE SEQUENCE</scope>
</reference>
<gene>
    <name evidence="5" type="ORF">TIFTF001_003082</name>
</gene>
<dbReference type="Gene3D" id="2.30.280.10">
    <property type="entry name" value="SRA-YDG"/>
    <property type="match status" value="1"/>
</dbReference>
<dbReference type="PANTHER" id="PTHR45660">
    <property type="entry name" value="HISTONE-LYSINE N-METHYLTRANSFERASE SETMAR"/>
    <property type="match status" value="1"/>
</dbReference>
<dbReference type="InterPro" id="IPR015947">
    <property type="entry name" value="PUA-like_sf"/>
</dbReference>
<proteinExistence type="predicted"/>
<name>A0AA88CV78_FICCA</name>
<dbReference type="Gene3D" id="2.170.270.10">
    <property type="entry name" value="SET domain"/>
    <property type="match status" value="1"/>
</dbReference>
<dbReference type="GO" id="GO:0042054">
    <property type="term" value="F:histone methyltransferase activity"/>
    <property type="evidence" value="ECO:0007669"/>
    <property type="project" value="TreeGrafter"/>
</dbReference>
<sequence length="107" mass="12091">MDGGVLETSLGSIWTYVYDGLYLVEKFWQDVGPHGKMVFKFQLERIPGQPELAWKEVKKSKKHKVREGVCVADISEGKEVNPICAVNTIDDEKPPPFKCIINQPDIS</sequence>
<dbReference type="InterPro" id="IPR003105">
    <property type="entry name" value="SRA_YDG"/>
</dbReference>
<dbReference type="InterPro" id="IPR036987">
    <property type="entry name" value="SRA-YDG_sf"/>
</dbReference>
<evidence type="ECO:0000313" key="6">
    <source>
        <dbReference type="Proteomes" id="UP001187192"/>
    </source>
</evidence>
<dbReference type="Proteomes" id="UP001187192">
    <property type="component" value="Unassembled WGS sequence"/>
</dbReference>
<dbReference type="Pfam" id="PF02182">
    <property type="entry name" value="SAD_SRA"/>
    <property type="match status" value="1"/>
</dbReference>
<comment type="caution">
    <text evidence="5">The sequence shown here is derived from an EMBL/GenBank/DDBJ whole genome shotgun (WGS) entry which is preliminary data.</text>
</comment>
<keyword evidence="2 3" id="KW-0539">Nucleus</keyword>
<evidence type="ECO:0000256" key="3">
    <source>
        <dbReference type="PROSITE-ProRule" id="PRU00358"/>
    </source>
</evidence>
<evidence type="ECO:0000256" key="2">
    <source>
        <dbReference type="ARBA" id="ARBA00023242"/>
    </source>
</evidence>